<evidence type="ECO:0000313" key="2">
    <source>
        <dbReference type="EMBL" id="KAF4620314.1"/>
    </source>
</evidence>
<evidence type="ECO:0000256" key="1">
    <source>
        <dbReference type="SAM" id="SignalP"/>
    </source>
</evidence>
<dbReference type="Proteomes" id="UP000521872">
    <property type="component" value="Unassembled WGS sequence"/>
</dbReference>
<feature type="signal peptide" evidence="1">
    <location>
        <begin position="1"/>
        <end position="20"/>
    </location>
</feature>
<dbReference type="EMBL" id="JAACJL010000015">
    <property type="protein sequence ID" value="KAF4620314.1"/>
    <property type="molecule type" value="Genomic_DNA"/>
</dbReference>
<sequence length="169" mass="18538">MFRYLFVLFAITTFSAVATAAPIPEIGIGAVQIGARAPIPSKHVSELPARAITYDPKSEPVLRRGSIIEEIRKKLEQLEGGNTARSLHDESAELVLRGSIIEEIRKKLEQLEGGKTARSLHDESVELVLRGSIIEEIRKKLEQLEGGNSARSLHDEGLEKGAFIATSEK</sequence>
<reference evidence="2 3" key="1">
    <citation type="submission" date="2019-12" db="EMBL/GenBank/DDBJ databases">
        <authorList>
            <person name="Floudas D."/>
            <person name="Bentzer J."/>
            <person name="Ahren D."/>
            <person name="Johansson T."/>
            <person name="Persson P."/>
            <person name="Tunlid A."/>
        </authorList>
    </citation>
    <scope>NUCLEOTIDE SEQUENCE [LARGE SCALE GENOMIC DNA]</scope>
    <source>
        <strain evidence="2 3">CBS 102.39</strain>
    </source>
</reference>
<proteinExistence type="predicted"/>
<name>A0A8H4QZ61_9AGAR</name>
<organism evidence="2 3">
    <name type="scientific">Agrocybe pediades</name>
    <dbReference type="NCBI Taxonomy" id="84607"/>
    <lineage>
        <taxon>Eukaryota</taxon>
        <taxon>Fungi</taxon>
        <taxon>Dikarya</taxon>
        <taxon>Basidiomycota</taxon>
        <taxon>Agaricomycotina</taxon>
        <taxon>Agaricomycetes</taxon>
        <taxon>Agaricomycetidae</taxon>
        <taxon>Agaricales</taxon>
        <taxon>Agaricineae</taxon>
        <taxon>Strophariaceae</taxon>
        <taxon>Agrocybe</taxon>
    </lineage>
</organism>
<comment type="caution">
    <text evidence="2">The sequence shown here is derived from an EMBL/GenBank/DDBJ whole genome shotgun (WGS) entry which is preliminary data.</text>
</comment>
<keyword evidence="1" id="KW-0732">Signal</keyword>
<keyword evidence="3" id="KW-1185">Reference proteome</keyword>
<dbReference type="AlphaFoldDB" id="A0A8H4QZ61"/>
<gene>
    <name evidence="2" type="ORF">D9613_000130</name>
</gene>
<accession>A0A8H4QZ61</accession>
<feature type="chain" id="PRO_5034363939" evidence="1">
    <location>
        <begin position="21"/>
        <end position="169"/>
    </location>
</feature>
<evidence type="ECO:0000313" key="3">
    <source>
        <dbReference type="Proteomes" id="UP000521872"/>
    </source>
</evidence>
<protein>
    <submittedName>
        <fullName evidence="2">Uncharacterized protein</fullName>
    </submittedName>
</protein>